<comment type="caution">
    <text evidence="2">The sequence shown here is derived from an EMBL/GenBank/DDBJ whole genome shotgun (WGS) entry which is preliminary data.</text>
</comment>
<reference evidence="2" key="1">
    <citation type="journal article" date="2018" name="Int. J. Syst. Evol. Microbiol.">
        <title>Neptunicella marina gen. nov., sp. nov., isolated from surface seawater.</title>
        <authorList>
            <person name="Liu X."/>
            <person name="Lai Q."/>
            <person name="Du Y."/>
            <person name="Zhang X."/>
            <person name="Liu Z."/>
            <person name="Sun F."/>
            <person name="Shao Z."/>
        </authorList>
    </citation>
    <scope>NUCLEOTIDE SEQUENCE</scope>
    <source>
        <strain evidence="2">S27-2</strain>
    </source>
</reference>
<feature type="transmembrane region" description="Helical" evidence="1">
    <location>
        <begin position="50"/>
        <end position="68"/>
    </location>
</feature>
<evidence type="ECO:0000313" key="3">
    <source>
        <dbReference type="Proteomes" id="UP000601768"/>
    </source>
</evidence>
<proteinExistence type="predicted"/>
<keyword evidence="1" id="KW-1133">Transmembrane helix</keyword>
<keyword evidence="1" id="KW-0812">Transmembrane</keyword>
<protein>
    <submittedName>
        <fullName evidence="2">Zinc ribbon domain-containing protein</fullName>
    </submittedName>
</protein>
<evidence type="ECO:0000313" key="2">
    <source>
        <dbReference type="EMBL" id="MBC3767292.1"/>
    </source>
</evidence>
<evidence type="ECO:0000256" key="1">
    <source>
        <dbReference type="SAM" id="Phobius"/>
    </source>
</evidence>
<dbReference type="EMBL" id="JACNEP010000016">
    <property type="protein sequence ID" value="MBC3767292.1"/>
    <property type="molecule type" value="Genomic_DNA"/>
</dbReference>
<dbReference type="AlphaFoldDB" id="A0A8J6IXI5"/>
<gene>
    <name evidence="2" type="ORF">H8B19_15535</name>
</gene>
<dbReference type="Proteomes" id="UP000601768">
    <property type="component" value="Unassembled WGS sequence"/>
</dbReference>
<sequence>MALIDCPACNKKISDKSKLCQHCGVAVGALDADDIRRKASLKKTQQLQSVNTQSIIAILMIAGGAWFALQDNVDKESLEYQIAVGAAVGGFFWAIVNRVRIVFIKRK</sequence>
<organism evidence="2 3">
    <name type="scientific">Neptunicella marina</name>
    <dbReference type="NCBI Taxonomy" id="2125989"/>
    <lineage>
        <taxon>Bacteria</taxon>
        <taxon>Pseudomonadati</taxon>
        <taxon>Pseudomonadota</taxon>
        <taxon>Gammaproteobacteria</taxon>
        <taxon>Alteromonadales</taxon>
        <taxon>Alteromonadaceae</taxon>
        <taxon>Neptunicella</taxon>
    </lineage>
</organism>
<keyword evidence="1" id="KW-0472">Membrane</keyword>
<keyword evidence="3" id="KW-1185">Reference proteome</keyword>
<dbReference type="RefSeq" id="WP_186507809.1">
    <property type="nucleotide sequence ID" value="NZ_JACNEP010000016.1"/>
</dbReference>
<reference evidence="2" key="2">
    <citation type="submission" date="2020-08" db="EMBL/GenBank/DDBJ databases">
        <authorList>
            <person name="Lai Q."/>
        </authorList>
    </citation>
    <scope>NUCLEOTIDE SEQUENCE</scope>
    <source>
        <strain evidence="2">S27-2</strain>
    </source>
</reference>
<accession>A0A8J6IXI5</accession>
<name>A0A8J6IXI5_9ALTE</name>
<feature type="transmembrane region" description="Helical" evidence="1">
    <location>
        <begin position="80"/>
        <end position="99"/>
    </location>
</feature>